<evidence type="ECO:0000256" key="1">
    <source>
        <dbReference type="SAM" id="MobiDB-lite"/>
    </source>
</evidence>
<dbReference type="OrthoDB" id="4204700at2759"/>
<feature type="compositionally biased region" description="Basic and acidic residues" evidence="1">
    <location>
        <begin position="409"/>
        <end position="447"/>
    </location>
</feature>
<feature type="compositionally biased region" description="Basic and acidic residues" evidence="1">
    <location>
        <begin position="458"/>
        <end position="467"/>
    </location>
</feature>
<evidence type="ECO:0000256" key="2">
    <source>
        <dbReference type="SAM" id="Phobius"/>
    </source>
</evidence>
<feature type="transmembrane region" description="Helical" evidence="2">
    <location>
        <begin position="129"/>
        <end position="148"/>
    </location>
</feature>
<feature type="compositionally biased region" description="Pro residues" evidence="1">
    <location>
        <begin position="1"/>
        <end position="15"/>
    </location>
</feature>
<feature type="region of interest" description="Disordered" evidence="1">
    <location>
        <begin position="386"/>
        <end position="467"/>
    </location>
</feature>
<keyword evidence="2" id="KW-0812">Transmembrane</keyword>
<dbReference type="STRING" id="1442369.A0A0D2H1P4"/>
<feature type="region of interest" description="Disordered" evidence="1">
    <location>
        <begin position="251"/>
        <end position="370"/>
    </location>
</feature>
<feature type="transmembrane region" description="Helical" evidence="2">
    <location>
        <begin position="192"/>
        <end position="218"/>
    </location>
</feature>
<sequence>MDSQRPPPSTLPPSMGPGARPIRPGEASSKASHADMTQIRSTYVFSAEPEHLRIGYQLYGEQRDYQVPYESIPMNRLTRWWLCGDSERSKATGIALIDLMRGVENTVRRPITQTEVEGLTYYGCKRGMYMFNGTILGCLIGGAIAYRTRENMKFPFMNAKPLERYDHFPSRKFTIFQGQMARTWWQITRANVWALVAVIAMAPFAAAAGDVASMVGLYRDERTHQLLMEIKQKNVNLESSSLNRPLEIEHRRNAGHDQPPSQGGGQYEDAEPQGSFGISSDNTYGDRRTDMGMWSESTSHRPGDMQPPSSTLGRGSSWRKPLTPPSPPQNGRHEESDASFGSGVFFDDDDASPVARPDNGEATRGFRKDNSAEAWYRPTWYRIRTANREAPKHDPDDPYRDSSSPQFSREGDQKMRENAQKEFDDMLERERRQGGRDDYERAVRAGEEGAANSGMSAWERRRNANRE</sequence>
<dbReference type="EMBL" id="KN847478">
    <property type="protein sequence ID" value="KIX04373.1"/>
    <property type="molecule type" value="Genomic_DNA"/>
</dbReference>
<dbReference type="GeneID" id="25293312"/>
<evidence type="ECO:0000313" key="3">
    <source>
        <dbReference type="EMBL" id="KIX04373.1"/>
    </source>
</evidence>
<keyword evidence="2" id="KW-1133">Transmembrane helix</keyword>
<dbReference type="Proteomes" id="UP000053617">
    <property type="component" value="Unassembled WGS sequence"/>
</dbReference>
<dbReference type="VEuPathDB" id="FungiDB:Z518_05241"/>
<keyword evidence="4" id="KW-1185">Reference proteome</keyword>
<protein>
    <submittedName>
        <fullName evidence="3">Uncharacterized protein</fullName>
    </submittedName>
</protein>
<gene>
    <name evidence="3" type="ORF">Z518_05241</name>
</gene>
<keyword evidence="2" id="KW-0472">Membrane</keyword>
<feature type="region of interest" description="Disordered" evidence="1">
    <location>
        <begin position="1"/>
        <end position="33"/>
    </location>
</feature>
<dbReference type="RefSeq" id="XP_013271509.1">
    <property type="nucleotide sequence ID" value="XM_013416055.1"/>
</dbReference>
<feature type="compositionally biased region" description="Basic and acidic residues" evidence="1">
    <location>
        <begin position="358"/>
        <end position="370"/>
    </location>
</feature>
<proteinExistence type="predicted"/>
<feature type="compositionally biased region" description="Basic and acidic residues" evidence="1">
    <location>
        <begin position="386"/>
        <end position="400"/>
    </location>
</feature>
<name>A0A0D2H1P4_9EURO</name>
<dbReference type="AlphaFoldDB" id="A0A0D2H1P4"/>
<evidence type="ECO:0000313" key="4">
    <source>
        <dbReference type="Proteomes" id="UP000053617"/>
    </source>
</evidence>
<organism evidence="3 4">
    <name type="scientific">Rhinocladiella mackenziei CBS 650.93</name>
    <dbReference type="NCBI Taxonomy" id="1442369"/>
    <lineage>
        <taxon>Eukaryota</taxon>
        <taxon>Fungi</taxon>
        <taxon>Dikarya</taxon>
        <taxon>Ascomycota</taxon>
        <taxon>Pezizomycotina</taxon>
        <taxon>Eurotiomycetes</taxon>
        <taxon>Chaetothyriomycetidae</taxon>
        <taxon>Chaetothyriales</taxon>
        <taxon>Herpotrichiellaceae</taxon>
        <taxon>Rhinocladiella</taxon>
    </lineage>
</organism>
<dbReference type="HOGENOM" id="CLU_541838_0_0_1"/>
<reference evidence="3 4" key="1">
    <citation type="submission" date="2015-01" db="EMBL/GenBank/DDBJ databases">
        <title>The Genome Sequence of Rhinocladiella mackenzie CBS 650.93.</title>
        <authorList>
            <consortium name="The Broad Institute Genomics Platform"/>
            <person name="Cuomo C."/>
            <person name="de Hoog S."/>
            <person name="Gorbushina A."/>
            <person name="Stielow B."/>
            <person name="Teixiera M."/>
            <person name="Abouelleil A."/>
            <person name="Chapman S.B."/>
            <person name="Priest M."/>
            <person name="Young S.K."/>
            <person name="Wortman J."/>
            <person name="Nusbaum C."/>
            <person name="Birren B."/>
        </authorList>
    </citation>
    <scope>NUCLEOTIDE SEQUENCE [LARGE SCALE GENOMIC DNA]</scope>
    <source>
        <strain evidence="3 4">CBS 650.93</strain>
    </source>
</reference>
<accession>A0A0D2H1P4</accession>